<feature type="chain" id="PRO_5040515269" evidence="2">
    <location>
        <begin position="24"/>
        <end position="241"/>
    </location>
</feature>
<reference evidence="4" key="1">
    <citation type="submission" date="2021-12" db="EMBL/GenBank/DDBJ databases">
        <title>Curvularia clavata genome.</title>
        <authorList>
            <person name="Cao Y."/>
        </authorList>
    </citation>
    <scope>NUCLEOTIDE SEQUENCE</scope>
    <source>
        <strain evidence="4">Yc1106</strain>
    </source>
</reference>
<evidence type="ECO:0000259" key="3">
    <source>
        <dbReference type="PROSITE" id="PS50842"/>
    </source>
</evidence>
<dbReference type="InterPro" id="IPR036908">
    <property type="entry name" value="RlpA-like_sf"/>
</dbReference>
<organism evidence="4 5">
    <name type="scientific">Curvularia clavata</name>
    <dbReference type="NCBI Taxonomy" id="95742"/>
    <lineage>
        <taxon>Eukaryota</taxon>
        <taxon>Fungi</taxon>
        <taxon>Dikarya</taxon>
        <taxon>Ascomycota</taxon>
        <taxon>Pezizomycotina</taxon>
        <taxon>Dothideomycetes</taxon>
        <taxon>Pleosporomycetidae</taxon>
        <taxon>Pleosporales</taxon>
        <taxon>Pleosporineae</taxon>
        <taxon>Pleosporaceae</taxon>
        <taxon>Curvularia</taxon>
    </lineage>
</organism>
<feature type="domain" description="Expansin-like EG45" evidence="3">
    <location>
        <begin position="56"/>
        <end position="147"/>
    </location>
</feature>
<protein>
    <submittedName>
        <fullName evidence="4">Carbohydrate-binding module family 63 protein</fullName>
    </submittedName>
</protein>
<dbReference type="PROSITE" id="PS50842">
    <property type="entry name" value="EXPANSIN_EG45"/>
    <property type="match status" value="1"/>
</dbReference>
<dbReference type="CDD" id="cd22271">
    <property type="entry name" value="DPBB_EXP_N-like"/>
    <property type="match status" value="1"/>
</dbReference>
<gene>
    <name evidence="4" type="ORF">yc1106_02186</name>
</gene>
<accession>A0A9Q8Z388</accession>
<evidence type="ECO:0000313" key="5">
    <source>
        <dbReference type="Proteomes" id="UP001056012"/>
    </source>
</evidence>
<dbReference type="Gene3D" id="2.60.40.760">
    <property type="entry name" value="Expansin, cellulose-binding-like domain"/>
    <property type="match status" value="1"/>
</dbReference>
<name>A0A9Q8Z388_CURCL</name>
<dbReference type="PANTHER" id="PTHR31836">
    <property type="match status" value="1"/>
</dbReference>
<dbReference type="VEuPathDB" id="FungiDB:yc1106_02186"/>
<dbReference type="PANTHER" id="PTHR31836:SF21">
    <property type="entry name" value="EXPANSIN-LIKE PROTEIN 7"/>
    <property type="match status" value="1"/>
</dbReference>
<dbReference type="EMBL" id="CP089275">
    <property type="protein sequence ID" value="USP74912.1"/>
    <property type="molecule type" value="Genomic_DNA"/>
</dbReference>
<dbReference type="InterPro" id="IPR036749">
    <property type="entry name" value="Expansin_CBD_sf"/>
</dbReference>
<sequence length="241" mass="25849">MVRFVSTCAAAILALASFASSAALPNTSSTADAGEVFNGDTTWYGKTCGEESCWQNGACAFVDYTLPATIDGSTCVSEVIWNSSYHCGACVEITYKGQKKIAMITNKTGGDSVHLDLSPDMFSQLADKGLGEINTQWRYVACPIADPLEIRMHGGASQWWFAATVINATLHTAKLEVSSDSGKTWKATTRNINNFFTLPGNGGTNTKTAWVRVTSDTGSQVVIEDVDMTSNKYTKATTNYA</sequence>
<evidence type="ECO:0000256" key="2">
    <source>
        <dbReference type="SAM" id="SignalP"/>
    </source>
</evidence>
<proteinExistence type="predicted"/>
<feature type="signal peptide" evidence="2">
    <location>
        <begin position="1"/>
        <end position="23"/>
    </location>
</feature>
<keyword evidence="1 2" id="KW-0732">Signal</keyword>
<dbReference type="InterPro" id="IPR051477">
    <property type="entry name" value="Expansin_CellWall"/>
</dbReference>
<dbReference type="InterPro" id="IPR007112">
    <property type="entry name" value="Expansin/allergen_DPBB_dom"/>
</dbReference>
<dbReference type="AlphaFoldDB" id="A0A9Q8Z388"/>
<evidence type="ECO:0000256" key="1">
    <source>
        <dbReference type="ARBA" id="ARBA00022729"/>
    </source>
</evidence>
<dbReference type="Gene3D" id="2.40.40.10">
    <property type="entry name" value="RlpA-like domain"/>
    <property type="match status" value="1"/>
</dbReference>
<keyword evidence="5" id="KW-1185">Reference proteome</keyword>
<dbReference type="OrthoDB" id="406505at2759"/>
<dbReference type="SUPFAM" id="SSF50685">
    <property type="entry name" value="Barwin-like endoglucanases"/>
    <property type="match status" value="1"/>
</dbReference>
<dbReference type="Proteomes" id="UP001056012">
    <property type="component" value="Chromosome 2"/>
</dbReference>
<evidence type="ECO:0000313" key="4">
    <source>
        <dbReference type="EMBL" id="USP74912.1"/>
    </source>
</evidence>